<proteinExistence type="predicted"/>
<evidence type="ECO:0000313" key="3">
    <source>
        <dbReference type="Proteomes" id="UP001652409"/>
    </source>
</evidence>
<feature type="non-terminal residue" evidence="2">
    <location>
        <position position="138"/>
    </location>
</feature>
<keyword evidence="1" id="KW-0175">Coiled coil</keyword>
<name>A0ABT2TRZ1_9FIRM</name>
<dbReference type="SUPFAM" id="SSF52540">
    <property type="entry name" value="P-loop containing nucleoside triphosphate hydrolases"/>
    <property type="match status" value="1"/>
</dbReference>
<organism evidence="2 3">
    <name type="scientific">Blautia ammoniilytica</name>
    <dbReference type="NCBI Taxonomy" id="2981782"/>
    <lineage>
        <taxon>Bacteria</taxon>
        <taxon>Bacillati</taxon>
        <taxon>Bacillota</taxon>
        <taxon>Clostridia</taxon>
        <taxon>Lachnospirales</taxon>
        <taxon>Lachnospiraceae</taxon>
        <taxon>Blautia</taxon>
    </lineage>
</organism>
<protein>
    <recommendedName>
        <fullName evidence="4">IstB-like ATP-binding protein domain-containing protein</fullName>
    </recommendedName>
</protein>
<dbReference type="Gene3D" id="3.40.50.300">
    <property type="entry name" value="P-loop containing nucleotide triphosphate hydrolases"/>
    <property type="match status" value="1"/>
</dbReference>
<evidence type="ECO:0000313" key="2">
    <source>
        <dbReference type="EMBL" id="MCU6764501.1"/>
    </source>
</evidence>
<reference evidence="2 3" key="1">
    <citation type="journal article" date="2021" name="ISME Commun">
        <title>Automated analysis of genomic sequences facilitates high-throughput and comprehensive description of bacteria.</title>
        <authorList>
            <person name="Hitch T.C.A."/>
        </authorList>
    </citation>
    <scope>NUCLEOTIDE SEQUENCE [LARGE SCALE GENOMIC DNA]</scope>
    <source>
        <strain evidence="2 3">Sanger_23</strain>
    </source>
</reference>
<feature type="coiled-coil region" evidence="1">
    <location>
        <begin position="42"/>
        <end position="69"/>
    </location>
</feature>
<evidence type="ECO:0000256" key="1">
    <source>
        <dbReference type="SAM" id="Coils"/>
    </source>
</evidence>
<accession>A0ABT2TRZ1</accession>
<dbReference type="Proteomes" id="UP001652409">
    <property type="component" value="Unassembled WGS sequence"/>
</dbReference>
<dbReference type="InterPro" id="IPR027417">
    <property type="entry name" value="P-loop_NTPase"/>
</dbReference>
<comment type="caution">
    <text evidence="2">The sequence shown here is derived from an EMBL/GenBank/DDBJ whole genome shotgun (WGS) entry which is preliminary data.</text>
</comment>
<dbReference type="EMBL" id="JAOQJL010000005">
    <property type="protein sequence ID" value="MCU6764501.1"/>
    <property type="molecule type" value="Genomic_DNA"/>
</dbReference>
<evidence type="ECO:0008006" key="4">
    <source>
        <dbReference type="Google" id="ProtNLM"/>
    </source>
</evidence>
<keyword evidence="3" id="KW-1185">Reference proteome</keyword>
<sequence length="138" mass="15997">MENKVTADYLDEEGCLHCGICGKRKQMKVSLMGFEHVVSCLCECEVKARQELDEKMQREEAQRLLYQRKSVGLRERRFWEWKFENDNGSNQKILIVRQYVENWTDMKRKNVGLLLMGPVGTGKSFFAGCIANALLEQG</sequence>
<gene>
    <name evidence="2" type="ORF">OCV61_03635</name>
</gene>